<proteinExistence type="inferred from homology"/>
<evidence type="ECO:0000256" key="6">
    <source>
        <dbReference type="ARBA" id="ARBA00023237"/>
    </source>
</evidence>
<dbReference type="Gene3D" id="2.170.130.10">
    <property type="entry name" value="TonB-dependent receptor, plug domain"/>
    <property type="match status" value="1"/>
</dbReference>
<evidence type="ECO:0000256" key="4">
    <source>
        <dbReference type="ARBA" id="ARBA00022692"/>
    </source>
</evidence>
<dbReference type="SMART" id="SM00965">
    <property type="entry name" value="STN"/>
    <property type="match status" value="1"/>
</dbReference>
<dbReference type="Pfam" id="PF13715">
    <property type="entry name" value="CarbopepD_reg_2"/>
    <property type="match status" value="1"/>
</dbReference>
<dbReference type="NCBIfam" id="TIGR04056">
    <property type="entry name" value="OMP_RagA_SusC"/>
    <property type="match status" value="1"/>
</dbReference>
<evidence type="ECO:0000313" key="9">
    <source>
        <dbReference type="EMBL" id="MBC5622987.1"/>
    </source>
</evidence>
<evidence type="ECO:0000256" key="1">
    <source>
        <dbReference type="ARBA" id="ARBA00004571"/>
    </source>
</evidence>
<dbReference type="InterPro" id="IPR036942">
    <property type="entry name" value="Beta-barrel_TonB_sf"/>
</dbReference>
<dbReference type="InterPro" id="IPR012910">
    <property type="entry name" value="Plug_dom"/>
</dbReference>
<dbReference type="InterPro" id="IPR023996">
    <property type="entry name" value="TonB-dep_OMP_SusC/RagA"/>
</dbReference>
<comment type="subcellular location">
    <subcellularLocation>
        <location evidence="1 7">Cell outer membrane</location>
        <topology evidence="1 7">Multi-pass membrane protein</topology>
    </subcellularLocation>
</comment>
<dbReference type="InterPro" id="IPR023997">
    <property type="entry name" value="TonB-dep_OMP_SusC/RagA_CS"/>
</dbReference>
<accession>A0ABR7D4X2</accession>
<dbReference type="InterPro" id="IPR008969">
    <property type="entry name" value="CarboxyPept-like_regulatory"/>
</dbReference>
<comment type="similarity">
    <text evidence="7">Belongs to the TonB-dependent receptor family.</text>
</comment>
<keyword evidence="5 7" id="KW-0472">Membrane</keyword>
<evidence type="ECO:0000256" key="2">
    <source>
        <dbReference type="ARBA" id="ARBA00022448"/>
    </source>
</evidence>
<name>A0ABR7D4X2_9BACT</name>
<dbReference type="Pfam" id="PF07660">
    <property type="entry name" value="STN"/>
    <property type="match status" value="1"/>
</dbReference>
<dbReference type="NCBIfam" id="TIGR04057">
    <property type="entry name" value="SusC_RagA_signa"/>
    <property type="match status" value="1"/>
</dbReference>
<gene>
    <name evidence="9" type="ORF">H8S64_17985</name>
</gene>
<evidence type="ECO:0000256" key="5">
    <source>
        <dbReference type="ARBA" id="ARBA00023136"/>
    </source>
</evidence>
<dbReference type="Pfam" id="PF07715">
    <property type="entry name" value="Plug"/>
    <property type="match status" value="1"/>
</dbReference>
<keyword evidence="2 7" id="KW-0813">Transport</keyword>
<dbReference type="Gene3D" id="3.55.50.30">
    <property type="match status" value="1"/>
</dbReference>
<keyword evidence="4 7" id="KW-0812">Transmembrane</keyword>
<dbReference type="Gene3D" id="2.40.170.20">
    <property type="entry name" value="TonB-dependent receptor, beta-barrel domain"/>
    <property type="match status" value="1"/>
</dbReference>
<dbReference type="InterPro" id="IPR039426">
    <property type="entry name" value="TonB-dep_rcpt-like"/>
</dbReference>
<keyword evidence="3 7" id="KW-1134">Transmembrane beta strand</keyword>
<dbReference type="SUPFAM" id="SSF56935">
    <property type="entry name" value="Porins"/>
    <property type="match status" value="1"/>
</dbReference>
<organism evidence="9 10">
    <name type="scientific">Butyricimonas hominis</name>
    <dbReference type="NCBI Taxonomy" id="2763032"/>
    <lineage>
        <taxon>Bacteria</taxon>
        <taxon>Pseudomonadati</taxon>
        <taxon>Bacteroidota</taxon>
        <taxon>Bacteroidia</taxon>
        <taxon>Bacteroidales</taxon>
        <taxon>Odoribacteraceae</taxon>
        <taxon>Butyricimonas</taxon>
    </lineage>
</organism>
<protein>
    <submittedName>
        <fullName evidence="9">SusC/RagA family TonB-linked outer membrane protein</fullName>
    </submittedName>
</protein>
<dbReference type="InterPro" id="IPR037066">
    <property type="entry name" value="Plug_dom_sf"/>
</dbReference>
<evidence type="ECO:0000256" key="7">
    <source>
        <dbReference type="PROSITE-ProRule" id="PRU01360"/>
    </source>
</evidence>
<evidence type="ECO:0000256" key="3">
    <source>
        <dbReference type="ARBA" id="ARBA00022452"/>
    </source>
</evidence>
<reference evidence="9 10" key="1">
    <citation type="submission" date="2020-08" db="EMBL/GenBank/DDBJ databases">
        <title>Genome public.</title>
        <authorList>
            <person name="Liu C."/>
            <person name="Sun Q."/>
        </authorList>
    </citation>
    <scope>NUCLEOTIDE SEQUENCE [LARGE SCALE GENOMIC DNA]</scope>
    <source>
        <strain evidence="9 10">NSJ-56</strain>
    </source>
</reference>
<keyword evidence="6 7" id="KW-0998">Cell outer membrane</keyword>
<evidence type="ECO:0000259" key="8">
    <source>
        <dbReference type="SMART" id="SM00965"/>
    </source>
</evidence>
<dbReference type="InterPro" id="IPR011662">
    <property type="entry name" value="Secretin/TonB_short_N"/>
</dbReference>
<evidence type="ECO:0000313" key="10">
    <source>
        <dbReference type="Proteomes" id="UP000646484"/>
    </source>
</evidence>
<dbReference type="Proteomes" id="UP000646484">
    <property type="component" value="Unassembled WGS sequence"/>
</dbReference>
<feature type="domain" description="Secretin/TonB short N-terminal" evidence="8">
    <location>
        <begin position="68"/>
        <end position="119"/>
    </location>
</feature>
<sequence>MKKKCNSSGLMKIRLRKKLLTMKFFVLFFLLSVSVSATTYSQEARLTLSLEDVSLTEVFSAIRKNTAFTFIYNVDDVRNLRVKSLNVKDATIQQILDEVLRGTGFIYRIEDEVVVIQPQDVKEKKESLRVKGFVYDTKKQPMPGVTVKVQGVAIGTATNKDGWFALELPLLKGVLEFSFIGFKKQQVNFTEKTDTLRITLIEDVSNLDEVVVRAYGSQKKRETISAISSVKADEMKELPAASITSMLQGRLAGVNVIQQSGAPGSAAVVAVRGFNSLMFDGASDGQPLWVVDGVPMHSFVSPVTGTNTLADLDPSLIESVEVLKDAAAASIYGSRAGNGVILITTKKGKIGEVKFSANASYSLSQLMEYPEQTGGRMERWLDILQYRNTVYNYEADDGFYNCPDSYESVWVSNWWGGYWGAGTYDLFWGNSQKGSATQEYCLQDSLDPYYNNSTNWYKYAFRTGKVLNANISASGGTEKLRYMVGLGYYDETGIMINSQYSRANLISNLTANLSSKLGLDTRVYLAYTNRTMNGNSTGSKMKYEGMTVDPRQQNTYLGVSEEVQNEWKKKMLGQKDRTDDYRAMVTSVLRLKFLPELEFSASINLDYSQGNSNVFTPSYLDVYYNENMSSGAINRSVMISTEELLHYNKSIKDVHNIDILLGFNVNKTQKFDIKGYGKKGASDFIYYYDPTKAPEVVNHGTEDWPNWVSTRFYASDFKEQKMMSYFGRFGYNYKQRYLFECTLRSDGSSTFGEGNRWAVFPSFAVGWTFSEEPFVKNWTENWLNLGKIRFSYGTSGQVFSKEYMAHGLMKVGTRSFLGSTGVTVQDAIAPSLTWEKTEQYDIGLDLDMLQYRLNVKLDYYYKYTKAMIWDVPVPGALYPFSTRTENAMDVSNEGIELELEADILRESAVSWRMKLNGARNWNRFEKSYSGKDVGEFVIGRSLYGMYVYANEGFYNSDDEVERYHTSYGKEIYKGGVGVANGTSGMVGYYNLRDFNGDNDVDKLYVGSPVPVASGGWVNELKWKGFDLNILVNYSLGRKIINMRASQSFGTIPLTKLLDYRKLRRWTPTEKNPNASRWGKSIIGELDTNIEKVHSMSLKQLTLGYDLPKKVASKIGLSGLRCFVTGENLFYLSNYSGENPEIVDVYSGFDKGDGYPLPRKWTLGLTLNF</sequence>
<dbReference type="Gene3D" id="2.60.40.1120">
    <property type="entry name" value="Carboxypeptidase-like, regulatory domain"/>
    <property type="match status" value="1"/>
</dbReference>
<dbReference type="SUPFAM" id="SSF49464">
    <property type="entry name" value="Carboxypeptidase regulatory domain-like"/>
    <property type="match status" value="1"/>
</dbReference>
<dbReference type="EMBL" id="JACOOH010000008">
    <property type="protein sequence ID" value="MBC5622987.1"/>
    <property type="molecule type" value="Genomic_DNA"/>
</dbReference>
<keyword evidence="10" id="KW-1185">Reference proteome</keyword>
<dbReference type="PROSITE" id="PS52016">
    <property type="entry name" value="TONB_DEPENDENT_REC_3"/>
    <property type="match status" value="1"/>
</dbReference>
<comment type="caution">
    <text evidence="9">The sequence shown here is derived from an EMBL/GenBank/DDBJ whole genome shotgun (WGS) entry which is preliminary data.</text>
</comment>